<dbReference type="InterPro" id="IPR036322">
    <property type="entry name" value="WD40_repeat_dom_sf"/>
</dbReference>
<accession>A0A0N4VQP4</accession>
<dbReference type="InterPro" id="IPR029429">
    <property type="entry name" value="BBS2_Mid"/>
</dbReference>
<name>A0A0N4VQP4_ENTVE</name>
<evidence type="ECO:0000313" key="4">
    <source>
        <dbReference type="WBParaSite" id="EVEC_0001334801-mRNA-1"/>
    </source>
</evidence>
<dbReference type="GO" id="GO:0034464">
    <property type="term" value="C:BBSome"/>
    <property type="evidence" value="ECO:0007669"/>
    <property type="project" value="InterPro"/>
</dbReference>
<dbReference type="Gene3D" id="2.130.10.10">
    <property type="entry name" value="YVTN repeat-like/Quinoprotein amine dehydrogenase"/>
    <property type="match status" value="1"/>
</dbReference>
<dbReference type="InterPro" id="IPR015943">
    <property type="entry name" value="WD40/YVTN_repeat-like_dom_sf"/>
</dbReference>
<dbReference type="PANTHER" id="PTHR32465">
    <property type="entry name" value="BARDET-BIEDL SYNDROME 2 PROTEIN"/>
    <property type="match status" value="1"/>
</dbReference>
<dbReference type="PANTHER" id="PTHR32465:SF0">
    <property type="entry name" value="BARDET-BIEDL SYNDROME 2 PROTEIN"/>
    <property type="match status" value="1"/>
</dbReference>
<feature type="domain" description="Ciliary BBSome complex subunit 2 middle region" evidence="1">
    <location>
        <begin position="29"/>
        <end position="130"/>
    </location>
</feature>
<proteinExistence type="predicted"/>
<evidence type="ECO:0000259" key="1">
    <source>
        <dbReference type="Pfam" id="PF14783"/>
    </source>
</evidence>
<dbReference type="WBParaSite" id="EVEC_0001334801-mRNA-1">
    <property type="protein sequence ID" value="EVEC_0001334801-mRNA-1"/>
    <property type="gene ID" value="EVEC_0001334801"/>
</dbReference>
<reference evidence="4" key="1">
    <citation type="submission" date="2017-02" db="UniProtKB">
        <authorList>
            <consortium name="WormBaseParasite"/>
        </authorList>
    </citation>
    <scope>IDENTIFICATION</scope>
</reference>
<dbReference type="SUPFAM" id="SSF50978">
    <property type="entry name" value="WD40 repeat-like"/>
    <property type="match status" value="1"/>
</dbReference>
<protein>
    <submittedName>
        <fullName evidence="4">BBS2_Mid domain-containing protein</fullName>
    </submittedName>
</protein>
<keyword evidence="3" id="KW-1185">Reference proteome</keyword>
<dbReference type="AlphaFoldDB" id="A0A0N4VQP4"/>
<dbReference type="GO" id="GO:0031514">
    <property type="term" value="C:motile cilium"/>
    <property type="evidence" value="ECO:0007669"/>
    <property type="project" value="TreeGrafter"/>
</dbReference>
<dbReference type="EMBL" id="UXUI01014909">
    <property type="protein sequence ID" value="VDD97739.1"/>
    <property type="molecule type" value="Genomic_DNA"/>
</dbReference>
<dbReference type="Proteomes" id="UP000274131">
    <property type="component" value="Unassembled WGS sequence"/>
</dbReference>
<dbReference type="STRING" id="51028.A0A0N4VQP4"/>
<sequence>MCGSNCALWGFNAEGKDVFWTVTGANVSALCFTDIDNDGSNEVVVGTDDYDIRVFKEDLLLYELNETDEISCLCSLGKGRFAYGLANGTLGVYEGETRIWRIKTKNQPVALAVFPDSDSLACAWSGGKVYIFSYFKRWHILIQEC</sequence>
<dbReference type="GO" id="GO:0036064">
    <property type="term" value="C:ciliary basal body"/>
    <property type="evidence" value="ECO:0007669"/>
    <property type="project" value="TreeGrafter"/>
</dbReference>
<dbReference type="Pfam" id="PF14783">
    <property type="entry name" value="BBS2_Mid"/>
    <property type="match status" value="1"/>
</dbReference>
<evidence type="ECO:0000313" key="3">
    <source>
        <dbReference type="Proteomes" id="UP000274131"/>
    </source>
</evidence>
<evidence type="ECO:0000313" key="2">
    <source>
        <dbReference type="EMBL" id="VDD97739.1"/>
    </source>
</evidence>
<dbReference type="GO" id="GO:0043005">
    <property type="term" value="C:neuron projection"/>
    <property type="evidence" value="ECO:0007669"/>
    <property type="project" value="TreeGrafter"/>
</dbReference>
<dbReference type="InterPro" id="IPR016616">
    <property type="entry name" value="Bardet-Biedl_syndrome_2_prot"/>
</dbReference>
<gene>
    <name evidence="2" type="ORF">EVEC_LOCUS12490</name>
</gene>
<dbReference type="GO" id="GO:0016020">
    <property type="term" value="C:membrane"/>
    <property type="evidence" value="ECO:0007669"/>
    <property type="project" value="TreeGrafter"/>
</dbReference>
<dbReference type="GO" id="GO:1905515">
    <property type="term" value="P:non-motile cilium assembly"/>
    <property type="evidence" value="ECO:0007669"/>
    <property type="project" value="InterPro"/>
</dbReference>
<reference evidence="2 3" key="2">
    <citation type="submission" date="2018-10" db="EMBL/GenBank/DDBJ databases">
        <authorList>
            <consortium name="Pathogen Informatics"/>
        </authorList>
    </citation>
    <scope>NUCLEOTIDE SEQUENCE [LARGE SCALE GENOMIC DNA]</scope>
</reference>
<dbReference type="OrthoDB" id="2120021at2759"/>
<organism evidence="4">
    <name type="scientific">Enterobius vermicularis</name>
    <name type="common">Human pinworm</name>
    <dbReference type="NCBI Taxonomy" id="51028"/>
    <lineage>
        <taxon>Eukaryota</taxon>
        <taxon>Metazoa</taxon>
        <taxon>Ecdysozoa</taxon>
        <taxon>Nematoda</taxon>
        <taxon>Chromadorea</taxon>
        <taxon>Rhabditida</taxon>
        <taxon>Spirurina</taxon>
        <taxon>Oxyuridomorpha</taxon>
        <taxon>Oxyuroidea</taxon>
        <taxon>Oxyuridae</taxon>
        <taxon>Enterobius</taxon>
    </lineage>
</organism>